<protein>
    <submittedName>
        <fullName evidence="2">Uncharacterized protein</fullName>
    </submittedName>
</protein>
<dbReference type="AlphaFoldDB" id="A0AA38P6N9"/>
<keyword evidence="1" id="KW-0732">Signal</keyword>
<evidence type="ECO:0000313" key="2">
    <source>
        <dbReference type="EMBL" id="KAJ3837279.1"/>
    </source>
</evidence>
<dbReference type="EMBL" id="MU806257">
    <property type="protein sequence ID" value="KAJ3837279.1"/>
    <property type="molecule type" value="Genomic_DNA"/>
</dbReference>
<feature type="signal peptide" evidence="1">
    <location>
        <begin position="1"/>
        <end position="25"/>
    </location>
</feature>
<gene>
    <name evidence="2" type="ORF">F5878DRAFT_662221</name>
</gene>
<accession>A0AA38P6N9</accession>
<evidence type="ECO:0000313" key="3">
    <source>
        <dbReference type="Proteomes" id="UP001163846"/>
    </source>
</evidence>
<organism evidence="2 3">
    <name type="scientific">Lentinula raphanica</name>
    <dbReference type="NCBI Taxonomy" id="153919"/>
    <lineage>
        <taxon>Eukaryota</taxon>
        <taxon>Fungi</taxon>
        <taxon>Dikarya</taxon>
        <taxon>Basidiomycota</taxon>
        <taxon>Agaricomycotina</taxon>
        <taxon>Agaricomycetes</taxon>
        <taxon>Agaricomycetidae</taxon>
        <taxon>Agaricales</taxon>
        <taxon>Marasmiineae</taxon>
        <taxon>Omphalotaceae</taxon>
        <taxon>Lentinula</taxon>
    </lineage>
</organism>
<reference evidence="2" key="1">
    <citation type="submission" date="2022-08" db="EMBL/GenBank/DDBJ databases">
        <authorList>
            <consortium name="DOE Joint Genome Institute"/>
            <person name="Min B."/>
            <person name="Riley R."/>
            <person name="Sierra-Patev S."/>
            <person name="Naranjo-Ortiz M."/>
            <person name="Looney B."/>
            <person name="Konkel Z."/>
            <person name="Slot J.C."/>
            <person name="Sakamoto Y."/>
            <person name="Steenwyk J.L."/>
            <person name="Rokas A."/>
            <person name="Carro J."/>
            <person name="Camarero S."/>
            <person name="Ferreira P."/>
            <person name="Molpeceres G."/>
            <person name="Ruiz-Duenas F.J."/>
            <person name="Serrano A."/>
            <person name="Henrissat B."/>
            <person name="Drula E."/>
            <person name="Hughes K.W."/>
            <person name="Mata J.L."/>
            <person name="Ishikawa N.K."/>
            <person name="Vargas-Isla R."/>
            <person name="Ushijima S."/>
            <person name="Smith C.A."/>
            <person name="Ahrendt S."/>
            <person name="Andreopoulos W."/>
            <person name="He G."/>
            <person name="Labutti K."/>
            <person name="Lipzen A."/>
            <person name="Ng V."/>
            <person name="Sandor L."/>
            <person name="Barry K."/>
            <person name="Martinez A.T."/>
            <person name="Xiao Y."/>
            <person name="Gibbons J.G."/>
            <person name="Terashima K."/>
            <person name="Hibbett D.S."/>
            <person name="Grigoriev I.V."/>
        </authorList>
    </citation>
    <scope>NUCLEOTIDE SEQUENCE</scope>
    <source>
        <strain evidence="2">TFB9207</strain>
    </source>
</reference>
<sequence>MPISISVRAISVALLLLANAVAIVAAPLVAAVSQMPSTQDIERRNTKLTINLYALRWLDPSIRERITADAPEQIHPEERISLCLDSVEARMVPDSDDLKTWHFELFRSPPKKKPEMLYLGQVHVANLEQKQLLFGRDVLKYGKNGLFYEDIVTTQEIETGRVVSHESTNLAMERLRRWDAEKRIDLREAEEFGVKEWDGFHEASKELVPVAGWDLSRFANSYHLHPASIWLASSTSHVRES</sequence>
<comment type="caution">
    <text evidence="2">The sequence shown here is derived from an EMBL/GenBank/DDBJ whole genome shotgun (WGS) entry which is preliminary data.</text>
</comment>
<dbReference type="Proteomes" id="UP001163846">
    <property type="component" value="Unassembled WGS sequence"/>
</dbReference>
<keyword evidence="3" id="KW-1185">Reference proteome</keyword>
<name>A0AA38P6N9_9AGAR</name>
<evidence type="ECO:0000256" key="1">
    <source>
        <dbReference type="SAM" id="SignalP"/>
    </source>
</evidence>
<proteinExistence type="predicted"/>
<feature type="chain" id="PRO_5041464730" evidence="1">
    <location>
        <begin position="26"/>
        <end position="241"/>
    </location>
</feature>